<dbReference type="EMBL" id="HBGW01052244">
    <property type="protein sequence ID" value="CAD9586791.1"/>
    <property type="molecule type" value="Transcribed_RNA"/>
</dbReference>
<name>A0A7S2KU04_9DINO</name>
<gene>
    <name evidence="5" type="ORF">BRAN1462_LOCUS33180</name>
</gene>
<evidence type="ECO:0000313" key="5">
    <source>
        <dbReference type="EMBL" id="CAD9586791.1"/>
    </source>
</evidence>
<dbReference type="GO" id="GO:0031418">
    <property type="term" value="F:L-ascorbic acid binding"/>
    <property type="evidence" value="ECO:0007669"/>
    <property type="project" value="InterPro"/>
</dbReference>
<keyword evidence="3" id="KW-0560">Oxidoreductase</keyword>
<keyword evidence="2" id="KW-0223">Dioxygenase</keyword>
<evidence type="ECO:0000256" key="3">
    <source>
        <dbReference type="ARBA" id="ARBA00023002"/>
    </source>
</evidence>
<sequence>MQSPAAAARDNADAACEGLVSPDAREALEGVKVRIAAQITGSLPDGRSVPGVPVFSVAEETLPQELRFGAATAEAATRRDVALVDDGLAFVVDGAFPARVADLLVALTEAMGYEPAAPGIQTPPGMRMNKSVHFLVPDAFSQWLFGRMQHLLPQQLDGCKLLGFSSRLDCYKYDDGDRFRMHTDGQWPGYGIGKDGVSMIEWPGAISKISLLLYLNDESDGVRGGATRLYSTRGVGHTSRPVDVQPAKGSILCFRHGYGEDSVLHEGLGVRKGAPKYVARINALYER</sequence>
<dbReference type="GO" id="GO:0005506">
    <property type="term" value="F:iron ion binding"/>
    <property type="evidence" value="ECO:0007669"/>
    <property type="project" value="InterPro"/>
</dbReference>
<feature type="domain" description="Prolyl 4-hydroxylase alpha subunit" evidence="4">
    <location>
        <begin position="87"/>
        <end position="284"/>
    </location>
</feature>
<evidence type="ECO:0000256" key="2">
    <source>
        <dbReference type="ARBA" id="ARBA00022964"/>
    </source>
</evidence>
<dbReference type="Gene3D" id="2.60.120.620">
    <property type="entry name" value="q2cbj1_9rhob like domain"/>
    <property type="match status" value="1"/>
</dbReference>
<proteinExistence type="predicted"/>
<protein>
    <recommendedName>
        <fullName evidence="4">Prolyl 4-hydroxylase alpha subunit domain-containing protein</fullName>
    </recommendedName>
</protein>
<dbReference type="GO" id="GO:0016705">
    <property type="term" value="F:oxidoreductase activity, acting on paired donors, with incorporation or reduction of molecular oxygen"/>
    <property type="evidence" value="ECO:0007669"/>
    <property type="project" value="InterPro"/>
</dbReference>
<evidence type="ECO:0000256" key="1">
    <source>
        <dbReference type="ARBA" id="ARBA00001961"/>
    </source>
</evidence>
<evidence type="ECO:0000259" key="4">
    <source>
        <dbReference type="SMART" id="SM00702"/>
    </source>
</evidence>
<dbReference type="Pfam" id="PF13640">
    <property type="entry name" value="2OG-FeII_Oxy_3"/>
    <property type="match status" value="1"/>
</dbReference>
<dbReference type="SMART" id="SM00702">
    <property type="entry name" value="P4Hc"/>
    <property type="match status" value="1"/>
</dbReference>
<comment type="cofactor">
    <cofactor evidence="1">
        <name>L-ascorbate</name>
        <dbReference type="ChEBI" id="CHEBI:38290"/>
    </cofactor>
</comment>
<dbReference type="AlphaFoldDB" id="A0A7S2KU04"/>
<organism evidence="5">
    <name type="scientific">Zooxanthella nutricula</name>
    <dbReference type="NCBI Taxonomy" id="1333877"/>
    <lineage>
        <taxon>Eukaryota</taxon>
        <taxon>Sar</taxon>
        <taxon>Alveolata</taxon>
        <taxon>Dinophyceae</taxon>
        <taxon>Peridiniales</taxon>
        <taxon>Peridiniales incertae sedis</taxon>
        <taxon>Zooxanthella</taxon>
    </lineage>
</organism>
<reference evidence="5" key="1">
    <citation type="submission" date="2021-01" db="EMBL/GenBank/DDBJ databases">
        <authorList>
            <person name="Corre E."/>
            <person name="Pelletier E."/>
            <person name="Niang G."/>
            <person name="Scheremetjew M."/>
            <person name="Finn R."/>
            <person name="Kale V."/>
            <person name="Holt S."/>
            <person name="Cochrane G."/>
            <person name="Meng A."/>
            <person name="Brown T."/>
            <person name="Cohen L."/>
        </authorList>
    </citation>
    <scope>NUCLEOTIDE SEQUENCE</scope>
    <source>
        <strain evidence="5">RCC3387</strain>
    </source>
</reference>
<dbReference type="GO" id="GO:0051213">
    <property type="term" value="F:dioxygenase activity"/>
    <property type="evidence" value="ECO:0007669"/>
    <property type="project" value="UniProtKB-KW"/>
</dbReference>
<dbReference type="InterPro" id="IPR006620">
    <property type="entry name" value="Pro_4_hyd_alph"/>
</dbReference>
<dbReference type="InterPro" id="IPR044862">
    <property type="entry name" value="Pro_4_hyd_alph_FE2OG_OXY"/>
</dbReference>
<accession>A0A7S2KU04</accession>